<dbReference type="PANTHER" id="PTHR46190">
    <property type="entry name" value="SI:CH211-201H21.5-RELATED"/>
    <property type="match status" value="1"/>
</dbReference>
<dbReference type="InterPro" id="IPR052775">
    <property type="entry name" value="IUN_hydrolase"/>
</dbReference>
<comment type="similarity">
    <text evidence="1">Belongs to the IUNH family.</text>
</comment>
<dbReference type="InterPro" id="IPR001910">
    <property type="entry name" value="Inosine/uridine_hydrolase_dom"/>
</dbReference>
<evidence type="ECO:0000256" key="1">
    <source>
        <dbReference type="ARBA" id="ARBA00009176"/>
    </source>
</evidence>
<dbReference type="SUPFAM" id="SSF53590">
    <property type="entry name" value="Nucleoside hydrolase"/>
    <property type="match status" value="2"/>
</dbReference>
<protein>
    <submittedName>
        <fullName evidence="3">G5146 protein</fullName>
    </submittedName>
</protein>
<evidence type="ECO:0000313" key="3">
    <source>
        <dbReference type="EMBL" id="CAL5222739.1"/>
    </source>
</evidence>
<dbReference type="PANTHER" id="PTHR46190:SF1">
    <property type="entry name" value="SI:CH211-201H21.5"/>
    <property type="match status" value="1"/>
</dbReference>
<dbReference type="InterPro" id="IPR036452">
    <property type="entry name" value="Ribo_hydro-like"/>
</dbReference>
<dbReference type="Gene3D" id="3.90.245.10">
    <property type="entry name" value="Ribonucleoside hydrolase-like"/>
    <property type="match status" value="2"/>
</dbReference>
<sequence length="374" mass="40383">MLAIRAALLSARSATLHRIQLGPNLSRSHSMATKAVKLWIDNDAGVDDAQGILLALAAPEADVLGISCVNGNVDVAKVVKNVARVLQVADRLDVPFYLGADEPLLGDVIDAAYFHGQDGLGDAPAIHPALESISHSPLQGIAALKLVEAAVKHEGELVVAAIGPLTNLALACKLDIDFPERVKALYVMGRAGPLTNLALACKLDIDFPKRVKALYVMGGAERAGNVTPSSEFNFHCDPEAAHLVLKKFPHAVLISWECTMAHAIPWDTFFPWIQKDTARARFVSGISKASIEHEHKLNRTGWIACDPLAVAVAIRPELIEEVQELYCAVELHGSLTRGMSSFDWNKTLERSPNVSLVKRVNLEGFNAMMDASTD</sequence>
<gene>
    <name evidence="3" type="primary">g5146</name>
    <name evidence="3" type="ORF">VP750_LOCUS4398</name>
</gene>
<reference evidence="3 4" key="1">
    <citation type="submission" date="2024-06" db="EMBL/GenBank/DDBJ databases">
        <authorList>
            <person name="Kraege A."/>
            <person name="Thomma B."/>
        </authorList>
    </citation>
    <scope>NUCLEOTIDE SEQUENCE [LARGE SCALE GENOMIC DNA]</scope>
</reference>
<comment type="caution">
    <text evidence="3">The sequence shown here is derived from an EMBL/GenBank/DDBJ whole genome shotgun (WGS) entry which is preliminary data.</text>
</comment>
<name>A0ABP1FUX7_9CHLO</name>
<dbReference type="Proteomes" id="UP001497392">
    <property type="component" value="Unassembled WGS sequence"/>
</dbReference>
<accession>A0ABP1FUX7</accession>
<feature type="domain" description="Inosine/uridine-preferring nucleoside hydrolase" evidence="2">
    <location>
        <begin position="191"/>
        <end position="366"/>
    </location>
</feature>
<feature type="domain" description="Inosine/uridine-preferring nucleoside hydrolase" evidence="2">
    <location>
        <begin position="38"/>
        <end position="189"/>
    </location>
</feature>
<organism evidence="3 4">
    <name type="scientific">Coccomyxa viridis</name>
    <dbReference type="NCBI Taxonomy" id="1274662"/>
    <lineage>
        <taxon>Eukaryota</taxon>
        <taxon>Viridiplantae</taxon>
        <taxon>Chlorophyta</taxon>
        <taxon>core chlorophytes</taxon>
        <taxon>Trebouxiophyceae</taxon>
        <taxon>Trebouxiophyceae incertae sedis</taxon>
        <taxon>Coccomyxaceae</taxon>
        <taxon>Coccomyxa</taxon>
    </lineage>
</organism>
<dbReference type="EMBL" id="CAXHTA020000007">
    <property type="protein sequence ID" value="CAL5222739.1"/>
    <property type="molecule type" value="Genomic_DNA"/>
</dbReference>
<dbReference type="Pfam" id="PF01156">
    <property type="entry name" value="IU_nuc_hydro"/>
    <property type="match status" value="2"/>
</dbReference>
<keyword evidence="4" id="KW-1185">Reference proteome</keyword>
<proteinExistence type="inferred from homology"/>
<evidence type="ECO:0000259" key="2">
    <source>
        <dbReference type="Pfam" id="PF01156"/>
    </source>
</evidence>
<evidence type="ECO:0000313" key="4">
    <source>
        <dbReference type="Proteomes" id="UP001497392"/>
    </source>
</evidence>